<feature type="region of interest" description="Disordered" evidence="1">
    <location>
        <begin position="150"/>
        <end position="238"/>
    </location>
</feature>
<gene>
    <name evidence="2" type="ORF">F8D48_01455</name>
</gene>
<evidence type="ECO:0000313" key="2">
    <source>
        <dbReference type="EMBL" id="KAB1651266.1"/>
    </source>
</evidence>
<feature type="compositionally biased region" description="Low complexity" evidence="1">
    <location>
        <begin position="150"/>
        <end position="161"/>
    </location>
</feature>
<dbReference type="AlphaFoldDB" id="A0A7C8BX51"/>
<feature type="compositionally biased region" description="Gly residues" evidence="1">
    <location>
        <begin position="162"/>
        <end position="172"/>
    </location>
</feature>
<dbReference type="Proteomes" id="UP000479639">
    <property type="component" value="Unassembled WGS sequence"/>
</dbReference>
<reference evidence="2 3" key="1">
    <citation type="submission" date="2019-09" db="EMBL/GenBank/DDBJ databases">
        <title>Whole genome shotgun sequencing (WGS) of Ellagibacter isourolithinifaciens DSM 104140(T) and Adlercreutzia muris DSM 29508(T).</title>
        <authorList>
            <person name="Stoll D.A."/>
            <person name="Danylec N."/>
            <person name="Huch M."/>
        </authorList>
    </citation>
    <scope>NUCLEOTIDE SEQUENCE [LARGE SCALE GENOMIC DNA]</scope>
    <source>
        <strain evidence="2 3">DSM 29508</strain>
    </source>
</reference>
<feature type="compositionally biased region" description="Low complexity" evidence="1">
    <location>
        <begin position="200"/>
        <end position="230"/>
    </location>
</feature>
<protein>
    <submittedName>
        <fullName evidence="2">Carbohydrate-binding domain-containing protein</fullName>
    </submittedName>
</protein>
<organism evidence="2 3">
    <name type="scientific">Adlercreutzia muris</name>
    <dbReference type="NCBI Taxonomy" id="1796610"/>
    <lineage>
        <taxon>Bacteria</taxon>
        <taxon>Bacillati</taxon>
        <taxon>Actinomycetota</taxon>
        <taxon>Coriobacteriia</taxon>
        <taxon>Eggerthellales</taxon>
        <taxon>Eggerthellaceae</taxon>
        <taxon>Adlercreutzia</taxon>
    </lineage>
</organism>
<evidence type="ECO:0000313" key="3">
    <source>
        <dbReference type="Proteomes" id="UP000479639"/>
    </source>
</evidence>
<accession>A0A7C8BX51</accession>
<name>A0A7C8BX51_9ACTN</name>
<feature type="compositionally biased region" description="Gly residues" evidence="1">
    <location>
        <begin position="183"/>
        <end position="196"/>
    </location>
</feature>
<evidence type="ECO:0000256" key="1">
    <source>
        <dbReference type="SAM" id="MobiDB-lite"/>
    </source>
</evidence>
<sequence>MADMGGAGGPLGANASEDCLIQVNGGAVTIQAGGDAVDSNGYIEVTGGTLLGVSSGNGDSALDYEYGATITGGTVLLAGSAGMAESFTEGTQPFALVMAQGAAGAEVAVADAAGTTLVDYTAPSAFQCVVVSAPQLAEGDAGTVSVNGTATEFTASTTPTAGGMGGQRGGMRGDFADGEQPQGDGGQGRGFGGRRGGSNAESAQQGEGAQGERAQGQGESAAAESSAAAGGPQGEVVA</sequence>
<dbReference type="EMBL" id="WAJS01000003">
    <property type="protein sequence ID" value="KAB1651266.1"/>
    <property type="molecule type" value="Genomic_DNA"/>
</dbReference>
<proteinExistence type="predicted"/>
<keyword evidence="3" id="KW-1185">Reference proteome</keyword>
<dbReference type="RefSeq" id="WP_151429673.1">
    <property type="nucleotide sequence ID" value="NZ_JANJZI010000002.1"/>
</dbReference>
<comment type="caution">
    <text evidence="2">The sequence shown here is derived from an EMBL/GenBank/DDBJ whole genome shotgun (WGS) entry which is preliminary data.</text>
</comment>